<dbReference type="EMBL" id="WUUU01000230">
    <property type="protein sequence ID" value="MXR22257.1"/>
    <property type="molecule type" value="Genomic_DNA"/>
</dbReference>
<evidence type="ECO:0000313" key="1">
    <source>
        <dbReference type="EMBL" id="MXR22257.1"/>
    </source>
</evidence>
<comment type="caution">
    <text evidence="1">The sequence shown here is derived from an EMBL/GenBank/DDBJ whole genome shotgun (WGS) entry which is preliminary data.</text>
</comment>
<proteinExistence type="predicted"/>
<name>A0A6B0SLX6_9EURY</name>
<reference evidence="1 2" key="1">
    <citation type="submission" date="2019-12" db="EMBL/GenBank/DDBJ databases">
        <title>Isolation and characterization of three novel carbon monoxide-oxidizing members of Halobacteria from salione crusts and soils.</title>
        <authorList>
            <person name="Myers M.R."/>
            <person name="King G.M."/>
        </authorList>
    </citation>
    <scope>NUCLEOTIDE SEQUENCE [LARGE SCALE GENOMIC DNA]</scope>
    <source>
        <strain evidence="1 2">PCN9</strain>
    </source>
</reference>
<sequence>ERRERPVGDEPLDPGAVLAVRAELDDEAPVWVADLAVVTQDGVERVGDFPRSVLPESDY</sequence>
<dbReference type="AlphaFoldDB" id="A0A6B0SLX6"/>
<dbReference type="Proteomes" id="UP000471521">
    <property type="component" value="Unassembled WGS sequence"/>
</dbReference>
<organism evidence="1 2">
    <name type="scientific">Halobacterium bonnevillei</name>
    <dbReference type="NCBI Taxonomy" id="2692200"/>
    <lineage>
        <taxon>Archaea</taxon>
        <taxon>Methanobacteriati</taxon>
        <taxon>Methanobacteriota</taxon>
        <taxon>Stenosarchaea group</taxon>
        <taxon>Halobacteria</taxon>
        <taxon>Halobacteriales</taxon>
        <taxon>Halobacteriaceae</taxon>
        <taxon>Halobacterium</taxon>
    </lineage>
</organism>
<protein>
    <submittedName>
        <fullName evidence="1">Uncharacterized protein</fullName>
    </submittedName>
</protein>
<evidence type="ECO:0000313" key="2">
    <source>
        <dbReference type="Proteomes" id="UP000471521"/>
    </source>
</evidence>
<feature type="non-terminal residue" evidence="1">
    <location>
        <position position="1"/>
    </location>
</feature>
<keyword evidence="2" id="KW-1185">Reference proteome</keyword>
<accession>A0A6B0SLX6</accession>
<gene>
    <name evidence="1" type="ORF">GRX66_17280</name>
</gene>